<dbReference type="PANTHER" id="PTHR15496:SF2">
    <property type="entry name" value="GENERAL TRANSCRIPTION FACTOR 3C POLYPEPTIDE 4"/>
    <property type="match status" value="1"/>
</dbReference>
<feature type="domain" description="Transcription factor IIIC 90kDa subunit N-terminal" evidence="1">
    <location>
        <begin position="21"/>
        <end position="517"/>
    </location>
</feature>
<feature type="domain" description="Transcription factor IIIC putative zinc-finger" evidence="2">
    <location>
        <begin position="626"/>
        <end position="721"/>
    </location>
</feature>
<dbReference type="GeneID" id="36525004"/>
<keyword evidence="4" id="KW-1185">Reference proteome</keyword>
<dbReference type="Proteomes" id="UP000234585">
    <property type="component" value="Unassembled WGS sequence"/>
</dbReference>
<dbReference type="AlphaFoldDB" id="A0A2I2F3Z9"/>
<sequence>MPNPAAVELQLSPSCYNCLSWSADGELAMAAGEYVQILTPRLPTQGGKENSSLPGKANTWHVTRIRVNLFANKEWPTIFPQKNEHFSIGPEQSLSTVVGLSWSPPGLARYRRCALAVLTSNLLLSLYEPGAKGKWKRVAIINAALKPHFQSFVKDGGLCLRKTYIRSFAWAPPLKVSGGAEGAAYSVPGAEARWGVQVLAVTNDDNDLIYLQVRRSKGEGGGEDGYSVKMLGLSSLHDAEASGGLVQGGSLFSAALRARVRALHTAFGPWVYRPLDGGDGEGGVCSATANIAVLYGSKVKILKLDVTLAGDETSDPEWGYSSSAVSTENALLYGEQDNACQYTGPLRWIHSNGSEHMHLAVGAMAKVITLSFPWEAYAGTATSGDVQVREWPLADEGTGEHSESRSWEPISGMITTFDESTHLSTLHIGTVGGLSAMAEFRDTPDEGPLHSPLWKNQLDDVRERFDLDCDLGGLAIARVWGLASHRGLAAAAITLHPGDMVDYRTTSGERTSIVFSPASLQPPNNELSISGQSPIDLSPGFLQTKRETVLGYILFSYDKDTNTFPWSQSLLYAAACCTAVGSRNQDLLSQAKHTLEWLAAAAEVDLTEEISTCSTPGGKIKARSTEQLDESENTMFEVCTICDAGIGWHSPQEAQCASGHLFVRCGLTFMAIQEPGLSKFCSLCGAEYLSEDMLDEGSDFADECRRLATVFDTCVYCQGKFLA</sequence>
<evidence type="ECO:0000313" key="4">
    <source>
        <dbReference type="Proteomes" id="UP000234585"/>
    </source>
</evidence>
<dbReference type="EMBL" id="KZ559163">
    <property type="protein sequence ID" value="PLB35364.1"/>
    <property type="molecule type" value="Genomic_DNA"/>
</dbReference>
<gene>
    <name evidence="3" type="ORF">BDW47DRAFT_133482</name>
</gene>
<proteinExistence type="predicted"/>
<organism evidence="3 4">
    <name type="scientific">Aspergillus candidus</name>
    <dbReference type="NCBI Taxonomy" id="41067"/>
    <lineage>
        <taxon>Eukaryota</taxon>
        <taxon>Fungi</taxon>
        <taxon>Dikarya</taxon>
        <taxon>Ascomycota</taxon>
        <taxon>Pezizomycotina</taxon>
        <taxon>Eurotiomycetes</taxon>
        <taxon>Eurotiomycetidae</taxon>
        <taxon>Eurotiales</taxon>
        <taxon>Aspergillaceae</taxon>
        <taxon>Aspergillus</taxon>
        <taxon>Aspergillus subgen. Circumdati</taxon>
    </lineage>
</organism>
<accession>A0A2I2F3Z9</accession>
<dbReference type="Pfam" id="PF12657">
    <property type="entry name" value="TFIIIC_delta"/>
    <property type="match status" value="1"/>
</dbReference>
<dbReference type="Pfam" id="PF12660">
    <property type="entry name" value="zf-TFIIIC"/>
    <property type="match status" value="1"/>
</dbReference>
<dbReference type="PANTHER" id="PTHR15496">
    <property type="entry name" value="GENERAL TRANSCRIPTION FACTOR 3C POLYPEPTIDE 4 FAMILY"/>
    <property type="match status" value="1"/>
</dbReference>
<dbReference type="GO" id="GO:0006384">
    <property type="term" value="P:transcription initiation at RNA polymerase III promoter"/>
    <property type="evidence" value="ECO:0007669"/>
    <property type="project" value="InterPro"/>
</dbReference>
<evidence type="ECO:0000259" key="1">
    <source>
        <dbReference type="Pfam" id="PF12657"/>
    </source>
</evidence>
<dbReference type="InterPro" id="IPR024764">
    <property type="entry name" value="TFIIIC_Znf"/>
</dbReference>
<reference evidence="3 4" key="1">
    <citation type="submission" date="2017-12" db="EMBL/GenBank/DDBJ databases">
        <authorList>
            <consortium name="DOE Joint Genome Institute"/>
            <person name="Haridas S."/>
            <person name="Kjaerbolling I."/>
            <person name="Vesth T.C."/>
            <person name="Frisvad J.C."/>
            <person name="Nybo J.L."/>
            <person name="Theobald S."/>
            <person name="Kuo A."/>
            <person name="Bowyer P."/>
            <person name="Matsuda Y."/>
            <person name="Mondo S."/>
            <person name="Lyhne E.K."/>
            <person name="Kogle M.E."/>
            <person name="Clum A."/>
            <person name="Lipzen A."/>
            <person name="Salamov A."/>
            <person name="Ngan C.Y."/>
            <person name="Daum C."/>
            <person name="Chiniquy J."/>
            <person name="Barry K."/>
            <person name="LaButti K."/>
            <person name="Simmons B.A."/>
            <person name="Magnuson J.K."/>
            <person name="Mortensen U.H."/>
            <person name="Larsen T.O."/>
            <person name="Grigoriev I.V."/>
            <person name="Baker S.E."/>
            <person name="Andersen M.R."/>
            <person name="Nordberg H.P."/>
            <person name="Cantor M.N."/>
            <person name="Hua S.X."/>
        </authorList>
    </citation>
    <scope>NUCLEOTIDE SEQUENCE [LARGE SCALE GENOMIC DNA]</scope>
    <source>
        <strain evidence="3 4">CBS 102.13</strain>
    </source>
</reference>
<protein>
    <submittedName>
        <fullName evidence="3">Transcription factor IIIC subunit delta N-term-domain-containing protein</fullName>
    </submittedName>
</protein>
<name>A0A2I2F3Z9_ASPCN</name>
<evidence type="ECO:0000313" key="3">
    <source>
        <dbReference type="EMBL" id="PLB35364.1"/>
    </source>
</evidence>
<dbReference type="OrthoDB" id="6021743at2759"/>
<dbReference type="InterPro" id="IPR024761">
    <property type="entry name" value="TFIIIC_delta_N"/>
</dbReference>
<dbReference type="RefSeq" id="XP_024669376.1">
    <property type="nucleotide sequence ID" value="XM_024817844.1"/>
</dbReference>
<dbReference type="GO" id="GO:0000127">
    <property type="term" value="C:transcription factor TFIIIC complex"/>
    <property type="evidence" value="ECO:0007669"/>
    <property type="project" value="InterPro"/>
</dbReference>
<dbReference type="GO" id="GO:0004402">
    <property type="term" value="F:histone acetyltransferase activity"/>
    <property type="evidence" value="ECO:0007669"/>
    <property type="project" value="InterPro"/>
</dbReference>
<dbReference type="InterPro" id="IPR044230">
    <property type="entry name" value="GTF3C4"/>
</dbReference>
<dbReference type="STRING" id="41067.A0A2I2F3Z9"/>
<evidence type="ECO:0000259" key="2">
    <source>
        <dbReference type="Pfam" id="PF12660"/>
    </source>
</evidence>